<dbReference type="InterPro" id="IPR042100">
    <property type="entry name" value="Bug_dom1"/>
</dbReference>
<dbReference type="SUPFAM" id="SSF53850">
    <property type="entry name" value="Periplasmic binding protein-like II"/>
    <property type="match status" value="1"/>
</dbReference>
<dbReference type="AlphaFoldDB" id="A1TUU4"/>
<dbReference type="Gene3D" id="3.40.190.10">
    <property type="entry name" value="Periplasmic binding protein-like II"/>
    <property type="match status" value="1"/>
</dbReference>
<dbReference type="eggNOG" id="COG3181">
    <property type="taxonomic scope" value="Bacteria"/>
</dbReference>
<gene>
    <name evidence="3" type="ordered locus">Aave_4192</name>
</gene>
<evidence type="ECO:0000313" key="4">
    <source>
        <dbReference type="Proteomes" id="UP000002596"/>
    </source>
</evidence>
<feature type="signal peptide" evidence="2">
    <location>
        <begin position="1"/>
        <end position="30"/>
    </location>
</feature>
<comment type="similarity">
    <text evidence="1">Belongs to the UPF0065 (bug) family.</text>
</comment>
<dbReference type="PANTHER" id="PTHR42928">
    <property type="entry name" value="TRICARBOXYLATE-BINDING PROTEIN"/>
    <property type="match status" value="1"/>
</dbReference>
<accession>A1TUU4</accession>
<name>A1TUU4_PARC0</name>
<proteinExistence type="inferred from homology"/>
<dbReference type="KEGG" id="aav:Aave_4192"/>
<evidence type="ECO:0000256" key="1">
    <source>
        <dbReference type="ARBA" id="ARBA00006987"/>
    </source>
</evidence>
<dbReference type="HOGENOM" id="CLU_045683_0_0_4"/>
<evidence type="ECO:0000256" key="2">
    <source>
        <dbReference type="SAM" id="SignalP"/>
    </source>
</evidence>
<sequence>MSTRERETPMLRRSYLLAVLLAGGAWSVQAQNASAPLTIVVPYPAGGPVDASARIVAEGVRGTLGPVEVQNKPGAGGTTGAALVAKAPKDANWLVMGAVATHAVNPWLQAGFPYDPLKDFKPIALVARTPNVLVMEAERAKSLGIRTTGELVQYLKKNPDQLRYGSGGNGSIGHIAAEMFKSLTNTRVAHVPFQGSAPALKALQSGEVAFLFDNLASSLPLVKAGKLKALGVTSLGRDDELPDVRSINDEVPGFNVVTWFGLFAPASLPDEDARRYAAAITAAMKEPDSAQKLKEMGIDAEDLTLETFGQFVRAEHAKYGFLIKAAKIKMD</sequence>
<protein>
    <submittedName>
        <fullName evidence="3">Uncharacterized protein UPF0065</fullName>
    </submittedName>
</protein>
<dbReference type="PANTHER" id="PTHR42928:SF5">
    <property type="entry name" value="BLR1237 PROTEIN"/>
    <property type="match status" value="1"/>
</dbReference>
<organism evidence="3 4">
    <name type="scientific">Paracidovorax citrulli (strain AAC00-1)</name>
    <name type="common">Acidovorax citrulli</name>
    <dbReference type="NCBI Taxonomy" id="397945"/>
    <lineage>
        <taxon>Bacteria</taxon>
        <taxon>Pseudomonadati</taxon>
        <taxon>Pseudomonadota</taxon>
        <taxon>Betaproteobacteria</taxon>
        <taxon>Burkholderiales</taxon>
        <taxon>Comamonadaceae</taxon>
        <taxon>Paracidovorax</taxon>
    </lineage>
</organism>
<dbReference type="Proteomes" id="UP000002596">
    <property type="component" value="Chromosome"/>
</dbReference>
<dbReference type="InterPro" id="IPR005064">
    <property type="entry name" value="BUG"/>
</dbReference>
<dbReference type="EMBL" id="CP000512">
    <property type="protein sequence ID" value="ABM34732.1"/>
    <property type="molecule type" value="Genomic_DNA"/>
</dbReference>
<dbReference type="STRING" id="397945.Aave_4192"/>
<evidence type="ECO:0000313" key="3">
    <source>
        <dbReference type="EMBL" id="ABM34732.1"/>
    </source>
</evidence>
<reference evidence="3 4" key="1">
    <citation type="submission" date="2006-12" db="EMBL/GenBank/DDBJ databases">
        <title>Complete sequence of Acidovorax avenae subsp. citrulli AAC00-1.</title>
        <authorList>
            <consortium name="US DOE Joint Genome Institute"/>
            <person name="Copeland A."/>
            <person name="Lucas S."/>
            <person name="Lapidus A."/>
            <person name="Barry K."/>
            <person name="Detter J.C."/>
            <person name="Glavina del Rio T."/>
            <person name="Dalin E."/>
            <person name="Tice H."/>
            <person name="Pitluck S."/>
            <person name="Kiss H."/>
            <person name="Brettin T."/>
            <person name="Bruce D."/>
            <person name="Han C."/>
            <person name="Tapia R."/>
            <person name="Gilna P."/>
            <person name="Schmutz J."/>
            <person name="Larimer F."/>
            <person name="Land M."/>
            <person name="Hauser L."/>
            <person name="Kyrpides N."/>
            <person name="Kim E."/>
            <person name="Stahl D."/>
            <person name="Richardson P."/>
        </authorList>
    </citation>
    <scope>NUCLEOTIDE SEQUENCE [LARGE SCALE GENOMIC DNA]</scope>
    <source>
        <strain evidence="3 4">AAC00-1</strain>
    </source>
</reference>
<keyword evidence="2" id="KW-0732">Signal</keyword>
<dbReference type="PIRSF" id="PIRSF017082">
    <property type="entry name" value="YflP"/>
    <property type="match status" value="1"/>
</dbReference>
<dbReference type="Gene3D" id="3.40.190.150">
    <property type="entry name" value="Bordetella uptake gene, domain 1"/>
    <property type="match status" value="1"/>
</dbReference>
<feature type="chain" id="PRO_5002638106" evidence="2">
    <location>
        <begin position="31"/>
        <end position="331"/>
    </location>
</feature>
<dbReference type="Pfam" id="PF03401">
    <property type="entry name" value="TctC"/>
    <property type="match status" value="1"/>
</dbReference>